<feature type="site" description="Binds Target strand DNA; via amide nitrogen" evidence="3">
    <location>
        <position position="742"/>
    </location>
</feature>
<evidence type="ECO:0000313" key="9">
    <source>
        <dbReference type="EMBL" id="SHM10452.1"/>
    </source>
</evidence>
<dbReference type="InterPro" id="IPR027620">
    <property type="entry name" value="Cas12a"/>
</dbReference>
<evidence type="ECO:0000256" key="2">
    <source>
        <dbReference type="PIRSR" id="PIRSR627620-2"/>
    </source>
</evidence>
<feature type="active site" description="For pre-crRNA processing" evidence="1">
    <location>
        <position position="819"/>
    </location>
</feature>
<feature type="region of interest" description="Binds crRNA in crRNA-target DNA heteroduplex" evidence="2">
    <location>
        <begin position="284"/>
        <end position="287"/>
    </location>
</feature>
<feature type="region of interest" description="Binds crRNA" evidence="2">
    <location>
        <begin position="719"/>
        <end position="720"/>
    </location>
</feature>
<name>A0A1M7G246_XYLRU</name>
<feature type="domain" description="Cas12a RuvC nuclease" evidence="6">
    <location>
        <begin position="840"/>
        <end position="1249"/>
    </location>
</feature>
<evidence type="ECO:0000256" key="1">
    <source>
        <dbReference type="PIRSR" id="PIRSR627620-1"/>
    </source>
</evidence>
<dbReference type="EMBL" id="FRCJ01000002">
    <property type="protein sequence ID" value="SHM10452.1"/>
    <property type="molecule type" value="Genomic_DNA"/>
</dbReference>
<feature type="domain" description="Cas12a REC2" evidence="7">
    <location>
        <begin position="304"/>
        <end position="513"/>
    </location>
</feature>
<evidence type="ECO:0000313" key="10">
    <source>
        <dbReference type="Proteomes" id="UP000184280"/>
    </source>
</evidence>
<feature type="active site" description="For pre-crRNA processing" evidence="1">
    <location>
        <position position="759"/>
    </location>
</feature>
<dbReference type="InterPro" id="IPR054116">
    <property type="entry name" value="Cas12a_REC2"/>
</dbReference>
<sequence length="1252" mass="145541">MIDLKQFIGIYPVSKTLRFELRPVGKTQEWIEKNRVLEGDEQKAADYPVVKKLIDDYHKVCIHDSLNHVHFDWEPLKDAIEIFQKTKSDEAKKRLEAEQAMMRKKIAAAIKDFKHFKELTAATPSDLITSVLPEFSDDGSLKSFRGFATYFSGFQENRNNIYSQEAISTGVPYRLVHDNFPKFLSDLEVFERIKSTCPEVINQASAELQPFLEGVMIDDIFSLDFYNSLLTQNGIDFFNQVIGGVSEKDKQKYRGINEFSNLYRQQHKEIAASKKAMTMIPLFKQILSDRDTLSYIPAQIRTEDELVSSITQFYDHITHFEHDGKTINVLSEIVALLGKLDTYDPNGICITARKLTDISQKVYGKWSVIEEKMKEKAIQQYGDISVAKNKKKVDAFLSRKAYSLSDLCFDEEISFSRYYSELPQTLNAISGYWLQFNEWCKSDEKQKFLNNQTGTEVVKSLLDAMMELFHKCSVLVMPEEYEVDKSFYNEFLPLYEELDTLFLLYNKVRNYLTQKPSDVKKFKLNFESPSLASGWDQNKEMKNNAILLFKDGKSYLGVLNAKNKAKIKDAKGDVSSSSYKKMIYKLLSDPSKDLPHKIFAKGNLDFYKPSEYILEGRELGKYKKGPNFDKKFLHDFIDFYKAAISIDPDWSKFNFQYSPTESYDDIGMFFSEIKKQAYKIRFTDISEAQVNEWVDNGQLYLFQLYNKDYAEGAHGRKNLHTLYWENLFTDENLSNLVLKLNGQAELFCRPQSIKKPVSHKIGSKMLNRRDKSGMPIPESIYRSLYQYYNGKKKESELTVAEKQYIDQVIVKDVTHEIIKDRRYTRQEYFFHVPLTFNANADGNEYINEHVLNYLKDNPDVNIIGIDRGERHLIYLTLINQRGEILKQKTFNVVNSYNYQAKLEQREKERDEARKSWDSVGKIKDLKEGFLSAVIHEITNMMIENNAIVVLEDLNFGFKRGRFKVERQVYQKFEKMLIDKLNYLSFKDREAGEEGGILRGYQMAQKFISFQRLGKQSGFLFYIPAAYTSKIDPVSGFVNHFNFSDITNAEKRKDFLMKMDRIEMKNGNIEFTFDYRKFKTFQTDYQNVWTVSTFGKRIVMRIDEKGYKKMVDYEPTNDIIKAFKNKGILLSEGSDLKALIAEIEANATNAGFYSTLLYAFQKTLQMRNSNAVTEEDYILSPVAKDGHQFCSTDEANKGKDAQGNWVSKLPVDADANGAYHIALKGLYLLRNPETKKIENEKWLQFMVEKPYLE</sequence>
<dbReference type="Pfam" id="PF18516">
    <property type="entry name" value="RuvC_1"/>
    <property type="match status" value="1"/>
</dbReference>
<dbReference type="AlphaFoldDB" id="A0A1M7G246"/>
<dbReference type="InterPro" id="IPR040882">
    <property type="entry name" value="Cas12a_NUC"/>
</dbReference>
<feature type="active site" description="For DNase activity of RuvC domain" evidence="1">
    <location>
        <position position="951"/>
    </location>
</feature>
<feature type="site" description="Binds crRNA alone and in crRNA-target DNA heteroduplex" evidence="3">
    <location>
        <position position="16"/>
    </location>
</feature>
<feature type="region of interest" description="Binds crRNA alone and in crRNA-target DNA heteroduplex" evidence="2">
    <location>
        <begin position="154"/>
        <end position="158"/>
    </location>
</feature>
<feature type="region of interest" description="Binds DNA in crRNA-target DNA heteroduplex" evidence="2">
    <location>
        <begin position="257"/>
        <end position="261"/>
    </location>
</feature>
<feature type="active site" description="For DNase activity of RuvC domain" evidence="1">
    <location>
        <position position="1213"/>
    </location>
</feature>
<protein>
    <submittedName>
        <fullName evidence="9">CRISPR-associated protein Cpf1, subtype PREFRAN</fullName>
    </submittedName>
</protein>
<feature type="domain" description="Cas12a nuclease" evidence="5">
    <location>
        <begin position="1030"/>
        <end position="1191"/>
    </location>
</feature>
<dbReference type="OrthoDB" id="318356at2"/>
<dbReference type="Pfam" id="PF18501">
    <property type="entry name" value="REC1"/>
    <property type="match status" value="1"/>
</dbReference>
<evidence type="ECO:0000259" key="6">
    <source>
        <dbReference type="Pfam" id="PF18516"/>
    </source>
</evidence>
<dbReference type="Pfam" id="PF21918">
    <property type="entry name" value="cas_Cpf1_2nd"/>
    <property type="match status" value="1"/>
</dbReference>
<feature type="active site" description="For DNase activity of RuvC domain" evidence="1">
    <location>
        <position position="866"/>
    </location>
</feature>
<feature type="site" description="Binds Target strand DNA" evidence="3">
    <location>
        <position position="592"/>
    </location>
</feature>
<reference evidence="9 10" key="1">
    <citation type="submission" date="2016-11" db="EMBL/GenBank/DDBJ databases">
        <authorList>
            <person name="Jaros S."/>
            <person name="Januszkiewicz K."/>
            <person name="Wedrychowicz H."/>
        </authorList>
    </citation>
    <scope>NUCLEOTIDE SEQUENCE [LARGE SCALE GENOMIC DNA]</scope>
    <source>
        <strain evidence="9 10">BPI-34</strain>
    </source>
</reference>
<proteinExistence type="predicted"/>
<dbReference type="InterPro" id="IPR053993">
    <property type="entry name" value="Cas12a_PI"/>
</dbReference>
<dbReference type="Pfam" id="PF18510">
    <property type="entry name" value="NUC"/>
    <property type="match status" value="1"/>
</dbReference>
<feature type="domain" description="Cas12a PI" evidence="8">
    <location>
        <begin position="590"/>
        <end position="678"/>
    </location>
</feature>
<evidence type="ECO:0000259" key="4">
    <source>
        <dbReference type="Pfam" id="PF18501"/>
    </source>
</evidence>
<dbReference type="InterPro" id="IPR040787">
    <property type="entry name" value="Cas12a_REC1"/>
</dbReference>
<dbReference type="NCBIfam" id="TIGR04330">
    <property type="entry name" value="cas_Cpf1"/>
    <property type="match status" value="1"/>
</dbReference>
<feature type="region of interest" description="Binds crRNA alone and in crRNA-target DNA heteroduplex" evidence="2">
    <location>
        <begin position="47"/>
        <end position="51"/>
    </location>
</feature>
<evidence type="ECO:0000259" key="7">
    <source>
        <dbReference type="Pfam" id="PF21918"/>
    </source>
</evidence>
<evidence type="ECO:0000259" key="8">
    <source>
        <dbReference type="Pfam" id="PF22222"/>
    </source>
</evidence>
<feature type="site" description="Binds crRNA" evidence="3">
    <location>
        <position position="749"/>
    </location>
</feature>
<evidence type="ECO:0000256" key="3">
    <source>
        <dbReference type="PIRSR" id="PIRSR627620-3"/>
    </source>
</evidence>
<accession>A0A1M7G246</accession>
<dbReference type="RefSeq" id="WP_073043853.1">
    <property type="nucleotide sequence ID" value="NZ_FOLF01000003.1"/>
</dbReference>
<evidence type="ECO:0000259" key="5">
    <source>
        <dbReference type="Pfam" id="PF18510"/>
    </source>
</evidence>
<dbReference type="SMR" id="A0A1M7G246"/>
<feature type="site" description="Binds DNA protospacer adjacent motif (PAM)" evidence="3">
    <location>
        <position position="539"/>
    </location>
</feature>
<feature type="site" description="Binds DNA in crRNA-target DNA heteroduplex" evidence="3">
    <location>
        <position position="515"/>
    </location>
</feature>
<dbReference type="Proteomes" id="UP000184280">
    <property type="component" value="Unassembled WGS sequence"/>
</dbReference>
<gene>
    <name evidence="9" type="ORF">SAMN04488494_1333</name>
</gene>
<dbReference type="InterPro" id="IPR040852">
    <property type="entry name" value="RuvC_1"/>
</dbReference>
<organism evidence="9 10">
    <name type="scientific">Xylanibacter ruminicola</name>
    <name type="common">Prevotella ruminicola</name>
    <dbReference type="NCBI Taxonomy" id="839"/>
    <lineage>
        <taxon>Bacteria</taxon>
        <taxon>Pseudomonadati</taxon>
        <taxon>Bacteroidota</taxon>
        <taxon>Bacteroidia</taxon>
        <taxon>Bacteroidales</taxon>
        <taxon>Prevotellaceae</taxon>
        <taxon>Xylanibacter</taxon>
    </lineage>
</organism>
<feature type="domain" description="Cas12a REC1" evidence="4">
    <location>
        <begin position="50"/>
        <end position="286"/>
    </location>
</feature>
<dbReference type="Pfam" id="PF22222">
    <property type="entry name" value="Cpf1_PI-like"/>
    <property type="match status" value="1"/>
</dbReference>